<keyword evidence="2" id="KW-1185">Reference proteome</keyword>
<dbReference type="EMBL" id="JABBFV010000004">
    <property type="protein sequence ID" value="NML09954.1"/>
    <property type="molecule type" value="Genomic_DNA"/>
</dbReference>
<protein>
    <submittedName>
        <fullName evidence="1">Uncharacterized protein</fullName>
    </submittedName>
</protein>
<proteinExistence type="predicted"/>
<comment type="caution">
    <text evidence="1">The sequence shown here is derived from an EMBL/GenBank/DDBJ whole genome shotgun (WGS) entry which is preliminary data.</text>
</comment>
<name>A0A7X9ZT76_9SPHN</name>
<evidence type="ECO:0000313" key="1">
    <source>
        <dbReference type="EMBL" id="NML09954.1"/>
    </source>
</evidence>
<dbReference type="RefSeq" id="WP_169571923.1">
    <property type="nucleotide sequence ID" value="NZ_JABBFV010000004.1"/>
</dbReference>
<dbReference type="Proteomes" id="UP000519023">
    <property type="component" value="Unassembled WGS sequence"/>
</dbReference>
<reference evidence="1 2" key="1">
    <citation type="submission" date="2020-04" db="EMBL/GenBank/DDBJ databases">
        <title>Sphingobium sp. AR-3-1 isolated from Arctic soil.</title>
        <authorList>
            <person name="Dahal R.H."/>
            <person name="Chaudhary D.K."/>
        </authorList>
    </citation>
    <scope>NUCLEOTIDE SEQUENCE [LARGE SCALE GENOMIC DNA]</scope>
    <source>
        <strain evidence="1 2">AR-3-1</strain>
    </source>
</reference>
<dbReference type="AlphaFoldDB" id="A0A7X9ZT76"/>
<gene>
    <name evidence="1" type="ORF">HHL08_07285</name>
</gene>
<sequence>MIATMMVMAALAGASDIGVADPQRRILLDALRPAVERDLAQKVKFVVHRLRRQDRWAFAHVVPQTPAGGAIDFRKTRHAERVEAGIFDGPDVYALLEQQDGRWMVRAFVVGPTDVAYLAWPDEFGAPIGLFDPGAP</sequence>
<organism evidence="1 2">
    <name type="scientific">Sphingobium psychrophilum</name>
    <dbReference type="NCBI Taxonomy" id="2728834"/>
    <lineage>
        <taxon>Bacteria</taxon>
        <taxon>Pseudomonadati</taxon>
        <taxon>Pseudomonadota</taxon>
        <taxon>Alphaproteobacteria</taxon>
        <taxon>Sphingomonadales</taxon>
        <taxon>Sphingomonadaceae</taxon>
        <taxon>Sphingobium</taxon>
    </lineage>
</organism>
<evidence type="ECO:0000313" key="2">
    <source>
        <dbReference type="Proteomes" id="UP000519023"/>
    </source>
</evidence>
<accession>A0A7X9ZT76</accession>